<comment type="caution">
    <text evidence="1">The sequence shown here is derived from an EMBL/GenBank/DDBJ whole genome shotgun (WGS) entry which is preliminary data.</text>
</comment>
<reference evidence="2" key="1">
    <citation type="submission" date="2020-01" db="EMBL/GenBank/DDBJ databases">
        <title>Sphingomonas sp. strain CSW-10.</title>
        <authorList>
            <person name="Chen W.-M."/>
        </authorList>
    </citation>
    <scope>NUCLEOTIDE SEQUENCE [LARGE SCALE GENOMIC DNA]</scope>
    <source>
        <strain evidence="2">CCP-1</strain>
    </source>
</reference>
<organism evidence="1 2">
    <name type="scientific">Paragemmobacter ruber</name>
    <dbReference type="NCBI Taxonomy" id="1985673"/>
    <lineage>
        <taxon>Bacteria</taxon>
        <taxon>Pseudomonadati</taxon>
        <taxon>Pseudomonadota</taxon>
        <taxon>Alphaproteobacteria</taxon>
        <taxon>Rhodobacterales</taxon>
        <taxon>Paracoccaceae</taxon>
        <taxon>Paragemmobacter</taxon>
    </lineage>
</organism>
<sequence length="255" mass="28613">MEIVFETADLRVGFVPARKERRSDRIVIAFRSLLASLKNSGLIFPTSGESQVTIQRSGADALHFLPANNRRYQYPEIHEALAIAKAYSAPYRQITTYGMSMGGFAALQSSAYLNAGVTVTYSPQISVDERKHDFILPRWLDRMRGVAFCWDDLGNISRTAQHIVVYDPFEVDRRHVEVLRSVATVTEVKVPFSGHHCWRALAGAGIGGAALTQLLQGNPDIAWLRKTIRAGRREDAVYLEKMREHLEARTARLGK</sequence>
<dbReference type="RefSeq" id="WP_161767269.1">
    <property type="nucleotide sequence ID" value="NZ_JAAATW010000002.1"/>
</dbReference>
<gene>
    <name evidence="1" type="ORF">GU920_12120</name>
</gene>
<dbReference type="Proteomes" id="UP001517376">
    <property type="component" value="Unassembled WGS sequence"/>
</dbReference>
<accession>A0ABW9Y6V1</accession>
<evidence type="ECO:0000313" key="1">
    <source>
        <dbReference type="EMBL" id="NBE08286.1"/>
    </source>
</evidence>
<name>A0ABW9Y6V1_9RHOB</name>
<proteinExistence type="predicted"/>
<protein>
    <recommendedName>
        <fullName evidence="3">Alpha/beta hydrolase</fullName>
    </recommendedName>
</protein>
<dbReference type="SUPFAM" id="SSF53474">
    <property type="entry name" value="alpha/beta-Hydrolases"/>
    <property type="match status" value="1"/>
</dbReference>
<keyword evidence="2" id="KW-1185">Reference proteome</keyword>
<dbReference type="EMBL" id="JAAATW010000002">
    <property type="protein sequence ID" value="NBE08286.1"/>
    <property type="molecule type" value="Genomic_DNA"/>
</dbReference>
<evidence type="ECO:0008006" key="3">
    <source>
        <dbReference type="Google" id="ProtNLM"/>
    </source>
</evidence>
<dbReference type="InterPro" id="IPR029058">
    <property type="entry name" value="AB_hydrolase_fold"/>
</dbReference>
<evidence type="ECO:0000313" key="2">
    <source>
        <dbReference type="Proteomes" id="UP001517376"/>
    </source>
</evidence>